<dbReference type="InterPro" id="IPR016181">
    <property type="entry name" value="Acyl_CoA_acyltransferase"/>
</dbReference>
<proteinExistence type="predicted"/>
<dbReference type="RefSeq" id="WP_091273619.1">
    <property type="nucleotide sequence ID" value="NZ_FAOZ01000004.1"/>
</dbReference>
<keyword evidence="2" id="KW-1185">Reference proteome</keyword>
<evidence type="ECO:0000313" key="2">
    <source>
        <dbReference type="Proteomes" id="UP000198802"/>
    </source>
</evidence>
<protein>
    <submittedName>
        <fullName evidence="1">Protein N-acetyltransferase, RimJ/RimL family</fullName>
    </submittedName>
</protein>
<name>A0A0S4QI72_9ACTN</name>
<dbReference type="AlphaFoldDB" id="A0A0S4QI72"/>
<dbReference type="Gene3D" id="3.40.630.30">
    <property type="match status" value="1"/>
</dbReference>
<gene>
    <name evidence="1" type="ORF">Ga0074812_104404</name>
</gene>
<evidence type="ECO:0000313" key="1">
    <source>
        <dbReference type="EMBL" id="CUU55323.1"/>
    </source>
</evidence>
<accession>A0A0S4QI72</accession>
<sequence length="256" mass="29146">MLELVHWLTTAGVPREALDQNHPQTFGDLVELLGSIPEESPQTKNEGDADADVPGVSHPRPIRLRTHNIALGPVNPDSHHFLYQLAISEELGHRWRFRGAVPTFEAFQHGIQQGVLTQFVAYLWPTLEPIGHVVCYNHDQRRRSAYIAAVFTPEAIARGLPMEAVSLFIDHVFQVYGPRKLYAELPEYNFTQIASGRGRWYDVEGCLREAIYYDGRYWDEYIIAVWPSRRRAASGLLTFGPRISGQVDAERRADRL</sequence>
<dbReference type="EMBL" id="FAOZ01000004">
    <property type="protein sequence ID" value="CUU55323.1"/>
    <property type="molecule type" value="Genomic_DNA"/>
</dbReference>
<dbReference type="Proteomes" id="UP000198802">
    <property type="component" value="Unassembled WGS sequence"/>
</dbReference>
<reference evidence="2" key="1">
    <citation type="submission" date="2015-11" db="EMBL/GenBank/DDBJ databases">
        <authorList>
            <person name="Varghese N."/>
        </authorList>
    </citation>
    <scope>NUCLEOTIDE SEQUENCE [LARGE SCALE GENOMIC DNA]</scope>
    <source>
        <strain evidence="2">DSM 45899</strain>
    </source>
</reference>
<organism evidence="1 2">
    <name type="scientific">Parafrankia irregularis</name>
    <dbReference type="NCBI Taxonomy" id="795642"/>
    <lineage>
        <taxon>Bacteria</taxon>
        <taxon>Bacillati</taxon>
        <taxon>Actinomycetota</taxon>
        <taxon>Actinomycetes</taxon>
        <taxon>Frankiales</taxon>
        <taxon>Frankiaceae</taxon>
        <taxon>Parafrankia</taxon>
    </lineage>
</organism>
<keyword evidence="1" id="KW-0808">Transferase</keyword>
<dbReference type="GO" id="GO:0016740">
    <property type="term" value="F:transferase activity"/>
    <property type="evidence" value="ECO:0007669"/>
    <property type="project" value="UniProtKB-KW"/>
</dbReference>
<dbReference type="SUPFAM" id="SSF55729">
    <property type="entry name" value="Acyl-CoA N-acyltransferases (Nat)"/>
    <property type="match status" value="1"/>
</dbReference>